<accession>D2QLT0</accession>
<dbReference type="Proteomes" id="UP000002028">
    <property type="component" value="Chromosome"/>
</dbReference>
<evidence type="ECO:0000313" key="1">
    <source>
        <dbReference type="EMBL" id="ADB40370.1"/>
    </source>
</evidence>
<reference evidence="1 2" key="1">
    <citation type="journal article" date="2010" name="Stand. Genomic Sci.">
        <title>Complete genome sequence of Spirosoma linguale type strain (1).</title>
        <authorList>
            <person name="Lail K."/>
            <person name="Sikorski J."/>
            <person name="Saunders E."/>
            <person name="Lapidus A."/>
            <person name="Glavina Del Rio T."/>
            <person name="Copeland A."/>
            <person name="Tice H."/>
            <person name="Cheng J.-F."/>
            <person name="Lucas S."/>
            <person name="Nolan M."/>
            <person name="Bruce D."/>
            <person name="Goodwin L."/>
            <person name="Pitluck S."/>
            <person name="Ivanova N."/>
            <person name="Mavromatis K."/>
            <person name="Ovchinnikova G."/>
            <person name="Pati A."/>
            <person name="Chen A."/>
            <person name="Palaniappan K."/>
            <person name="Land M."/>
            <person name="Hauser L."/>
            <person name="Chang Y.-J."/>
            <person name="Jeffries C.D."/>
            <person name="Chain P."/>
            <person name="Brettin T."/>
            <person name="Detter J.C."/>
            <person name="Schuetze A."/>
            <person name="Rohde M."/>
            <person name="Tindall B.J."/>
            <person name="Goeker M."/>
            <person name="Bristow J."/>
            <person name="Eisen J.A."/>
            <person name="Markowitz V."/>
            <person name="Hugenholtz P."/>
            <person name="Kyrpides N.C."/>
            <person name="Klenk H.-P."/>
            <person name="Chen F."/>
        </authorList>
    </citation>
    <scope>NUCLEOTIDE SEQUENCE [LARGE SCALE GENOMIC DNA]</scope>
    <source>
        <strain evidence="2">ATCC 33905 / DSM 74 / LMG 10896 / Claus 1</strain>
    </source>
</reference>
<dbReference type="AlphaFoldDB" id="D2QLT0"/>
<dbReference type="STRING" id="504472.Slin_4389"/>
<sequence>MPERITIENLRIDDSRHPETYQGAAIFANFNPQQTDASYQEKFPYVKTKEVILKNVTTTSGKPLRISDNPFMFRDVKVSSGQ</sequence>
<proteinExistence type="predicted"/>
<protein>
    <submittedName>
        <fullName evidence="1">Uncharacterized protein</fullName>
    </submittedName>
</protein>
<dbReference type="HOGENOM" id="CLU_2556573_0_0_10"/>
<keyword evidence="2" id="KW-1185">Reference proteome</keyword>
<name>D2QLT0_SPILD</name>
<dbReference type="eggNOG" id="ENOG502Z9F6">
    <property type="taxonomic scope" value="Bacteria"/>
</dbReference>
<organism evidence="1 2">
    <name type="scientific">Spirosoma linguale (strain ATCC 33905 / DSM 74 / LMG 10896 / Claus 1)</name>
    <dbReference type="NCBI Taxonomy" id="504472"/>
    <lineage>
        <taxon>Bacteria</taxon>
        <taxon>Pseudomonadati</taxon>
        <taxon>Bacteroidota</taxon>
        <taxon>Cytophagia</taxon>
        <taxon>Cytophagales</taxon>
        <taxon>Cytophagaceae</taxon>
        <taxon>Spirosoma</taxon>
    </lineage>
</organism>
<dbReference type="EMBL" id="CP001769">
    <property type="protein sequence ID" value="ADB40370.1"/>
    <property type="molecule type" value="Genomic_DNA"/>
</dbReference>
<dbReference type="KEGG" id="sli:Slin_4389"/>
<gene>
    <name evidence="1" type="ordered locus">Slin_4389</name>
</gene>
<evidence type="ECO:0000313" key="2">
    <source>
        <dbReference type="Proteomes" id="UP000002028"/>
    </source>
</evidence>